<evidence type="ECO:0008006" key="3">
    <source>
        <dbReference type="Google" id="ProtNLM"/>
    </source>
</evidence>
<comment type="caution">
    <text evidence="1">The sequence shown here is derived from an EMBL/GenBank/DDBJ whole genome shotgun (WGS) entry which is preliminary data.</text>
</comment>
<keyword evidence="2" id="KW-1185">Reference proteome</keyword>
<dbReference type="Proteomes" id="UP000606935">
    <property type="component" value="Unassembled WGS sequence"/>
</dbReference>
<proteinExistence type="predicted"/>
<evidence type="ECO:0000313" key="2">
    <source>
        <dbReference type="Proteomes" id="UP000606935"/>
    </source>
</evidence>
<reference evidence="1" key="1">
    <citation type="journal article" date="2014" name="Int. J. Syst. Evol. Microbiol.">
        <title>Complete genome sequence of Corynebacterium casei LMG S-19264T (=DSM 44701T), isolated from a smear-ripened cheese.</title>
        <authorList>
            <consortium name="US DOE Joint Genome Institute (JGI-PGF)"/>
            <person name="Walter F."/>
            <person name="Albersmeier A."/>
            <person name="Kalinowski J."/>
            <person name="Ruckert C."/>
        </authorList>
    </citation>
    <scope>NUCLEOTIDE SEQUENCE</scope>
    <source>
        <strain evidence="1">CGMCC 1.7086</strain>
    </source>
</reference>
<organism evidence="1 2">
    <name type="scientific">Bowmanella pacifica</name>
    <dbReference type="NCBI Taxonomy" id="502051"/>
    <lineage>
        <taxon>Bacteria</taxon>
        <taxon>Pseudomonadati</taxon>
        <taxon>Pseudomonadota</taxon>
        <taxon>Gammaproteobacteria</taxon>
        <taxon>Alteromonadales</taxon>
        <taxon>Alteromonadaceae</taxon>
        <taxon>Bowmanella</taxon>
    </lineage>
</organism>
<dbReference type="AlphaFoldDB" id="A0A918DI09"/>
<accession>A0A918DI09</accession>
<gene>
    <name evidence="1" type="ORF">GCM10010982_10260</name>
</gene>
<dbReference type="Pfam" id="PF11456">
    <property type="entry name" value="DUF3019"/>
    <property type="match status" value="1"/>
</dbReference>
<sequence length="103" mass="11930">MAQDVGWRIKPNVCVVEKMGDACQLELSIEIWGELPPHACLFFSDQQLQCWQVPAKHMQLSLSYSETTVLSMRHEDQDILTETLEVKAQSALRQRVRKPWSLF</sequence>
<dbReference type="InterPro" id="IPR021559">
    <property type="entry name" value="DUF3019"/>
</dbReference>
<name>A0A918DI09_9ALTE</name>
<dbReference type="EMBL" id="BMLS01000001">
    <property type="protein sequence ID" value="GGO66327.1"/>
    <property type="molecule type" value="Genomic_DNA"/>
</dbReference>
<protein>
    <recommendedName>
        <fullName evidence="3">DUF3019 domain-containing protein</fullName>
    </recommendedName>
</protein>
<reference evidence="1" key="2">
    <citation type="submission" date="2020-09" db="EMBL/GenBank/DDBJ databases">
        <authorList>
            <person name="Sun Q."/>
            <person name="Zhou Y."/>
        </authorList>
    </citation>
    <scope>NUCLEOTIDE SEQUENCE</scope>
    <source>
        <strain evidence="1">CGMCC 1.7086</strain>
    </source>
</reference>
<evidence type="ECO:0000313" key="1">
    <source>
        <dbReference type="EMBL" id="GGO66327.1"/>
    </source>
</evidence>